<reference evidence="1 2" key="1">
    <citation type="submission" date="2012-08" db="EMBL/GenBank/DDBJ databases">
        <title>Oryza genome evolution.</title>
        <authorList>
            <person name="Wing R.A."/>
        </authorList>
    </citation>
    <scope>NUCLEOTIDE SEQUENCE</scope>
</reference>
<dbReference type="HOGENOM" id="CLU_2458040_0_0_1"/>
<proteinExistence type="predicted"/>
<evidence type="ECO:0000313" key="2">
    <source>
        <dbReference type="Proteomes" id="UP000032180"/>
    </source>
</evidence>
<reference evidence="1" key="3">
    <citation type="submission" date="2015-04" db="UniProtKB">
        <authorList>
            <consortium name="EnsemblPlants"/>
        </authorList>
    </citation>
    <scope>IDENTIFICATION</scope>
</reference>
<name>A0A0D9XV20_9ORYZ</name>
<sequence>MRPIELHLHVLLLRMKKCSLPGQHLQHHDAKAVHIDRWLYTLSHEVLWVDVSVRAVYIDRRIILRLIPIERQAEVTQPRHPGGVKKDVG</sequence>
<keyword evidence="2" id="KW-1185">Reference proteome</keyword>
<reference evidence="2" key="2">
    <citation type="submission" date="2013-12" db="EMBL/GenBank/DDBJ databases">
        <authorList>
            <person name="Yu Y."/>
            <person name="Lee S."/>
            <person name="de Baynast K."/>
            <person name="Wissotski M."/>
            <person name="Liu L."/>
            <person name="Talag J."/>
            <person name="Goicoechea J."/>
            <person name="Angelova A."/>
            <person name="Jetty R."/>
            <person name="Kudrna D."/>
            <person name="Golser W."/>
            <person name="Rivera L."/>
            <person name="Zhang J."/>
            <person name="Wing R."/>
        </authorList>
    </citation>
    <scope>NUCLEOTIDE SEQUENCE</scope>
</reference>
<protein>
    <submittedName>
        <fullName evidence="1">Uncharacterized protein</fullName>
    </submittedName>
</protein>
<dbReference type="AlphaFoldDB" id="A0A0D9XV20"/>
<accession>A0A0D9XV20</accession>
<dbReference type="EnsemblPlants" id="LPERR11G18520.1">
    <property type="protein sequence ID" value="LPERR11G18520.1"/>
    <property type="gene ID" value="LPERR11G18520"/>
</dbReference>
<evidence type="ECO:0000313" key="1">
    <source>
        <dbReference type="EnsemblPlants" id="LPERR11G18520.1"/>
    </source>
</evidence>
<dbReference type="Gramene" id="LPERR11G18520.1">
    <property type="protein sequence ID" value="LPERR11G18520.1"/>
    <property type="gene ID" value="LPERR11G18520"/>
</dbReference>
<organism evidence="1 2">
    <name type="scientific">Leersia perrieri</name>
    <dbReference type="NCBI Taxonomy" id="77586"/>
    <lineage>
        <taxon>Eukaryota</taxon>
        <taxon>Viridiplantae</taxon>
        <taxon>Streptophyta</taxon>
        <taxon>Embryophyta</taxon>
        <taxon>Tracheophyta</taxon>
        <taxon>Spermatophyta</taxon>
        <taxon>Magnoliopsida</taxon>
        <taxon>Liliopsida</taxon>
        <taxon>Poales</taxon>
        <taxon>Poaceae</taxon>
        <taxon>BOP clade</taxon>
        <taxon>Oryzoideae</taxon>
        <taxon>Oryzeae</taxon>
        <taxon>Oryzinae</taxon>
        <taxon>Leersia</taxon>
    </lineage>
</organism>
<dbReference type="Proteomes" id="UP000032180">
    <property type="component" value="Chromosome 11"/>
</dbReference>